<evidence type="ECO:0000256" key="7">
    <source>
        <dbReference type="RuleBase" id="RU363032"/>
    </source>
</evidence>
<feature type="transmembrane region" description="Helical" evidence="7">
    <location>
        <begin position="12"/>
        <end position="31"/>
    </location>
</feature>
<dbReference type="InterPro" id="IPR035906">
    <property type="entry name" value="MetI-like_sf"/>
</dbReference>
<sequence>MSGKRRSRSLFNLFFTFFAGLLFFYSAYLFLSNLDQLFVDQAAVETREITEVWGEDREIMNEFGGGFWKDAYFWKSLNLTFAITVLTTFIAAVLGIPAAYGLSRYKIPGKSFIDVLFSSLMVMPGSVIGICLIVMFNYGPLWKLQQALGFKFAHSIFPGMVIASLVLSFAFGMSAWKAAFDSVNPRFEQIARSLGSNRYRAFRTVTLPLAKSGIVAGIILAWTRAMAEFSAVLFFCGTFRELPPSRFSDLTKMLQMDQADWVSVAVWAQVEFGNVEYGFALAFVLVLVGGLSVYAMHRIGAKGYVW</sequence>
<comment type="subcellular location">
    <subcellularLocation>
        <location evidence="1 7">Cell membrane</location>
        <topology evidence="1 7">Multi-pass membrane protein</topology>
    </subcellularLocation>
</comment>
<dbReference type="CDD" id="cd06261">
    <property type="entry name" value="TM_PBP2"/>
    <property type="match status" value="1"/>
</dbReference>
<keyword evidence="2 7" id="KW-0813">Transport</keyword>
<gene>
    <name evidence="9" type="ORF">TRIP_B350414</name>
</gene>
<dbReference type="PROSITE" id="PS50928">
    <property type="entry name" value="ABC_TM1"/>
    <property type="match status" value="1"/>
</dbReference>
<feature type="domain" description="ABC transmembrane type-1" evidence="8">
    <location>
        <begin position="77"/>
        <end position="296"/>
    </location>
</feature>
<dbReference type="InterPro" id="IPR000515">
    <property type="entry name" value="MetI-like"/>
</dbReference>
<evidence type="ECO:0000256" key="2">
    <source>
        <dbReference type="ARBA" id="ARBA00022448"/>
    </source>
</evidence>
<keyword evidence="4 7" id="KW-0812">Transmembrane</keyword>
<name>A0A653ACU6_UNCDX</name>
<evidence type="ECO:0000256" key="1">
    <source>
        <dbReference type="ARBA" id="ARBA00004651"/>
    </source>
</evidence>
<evidence type="ECO:0000259" key="8">
    <source>
        <dbReference type="PROSITE" id="PS50928"/>
    </source>
</evidence>
<evidence type="ECO:0000313" key="9">
    <source>
        <dbReference type="EMBL" id="VBB45463.1"/>
    </source>
</evidence>
<feature type="transmembrane region" description="Helical" evidence="7">
    <location>
        <begin position="112"/>
        <end position="136"/>
    </location>
</feature>
<dbReference type="Gene3D" id="1.10.3720.10">
    <property type="entry name" value="MetI-like"/>
    <property type="match status" value="1"/>
</dbReference>
<evidence type="ECO:0000256" key="3">
    <source>
        <dbReference type="ARBA" id="ARBA00022475"/>
    </source>
</evidence>
<feature type="transmembrane region" description="Helical" evidence="7">
    <location>
        <begin position="79"/>
        <end position="100"/>
    </location>
</feature>
<accession>A0A653ACU6</accession>
<keyword evidence="6 7" id="KW-0472">Membrane</keyword>
<dbReference type="EMBL" id="UPXX01000029">
    <property type="protein sequence ID" value="VBB45463.1"/>
    <property type="molecule type" value="Genomic_DNA"/>
</dbReference>
<dbReference type="GO" id="GO:0005886">
    <property type="term" value="C:plasma membrane"/>
    <property type="evidence" value="ECO:0007669"/>
    <property type="project" value="UniProtKB-SubCell"/>
</dbReference>
<organism evidence="9">
    <name type="scientific">Uncultured Desulfatiglans sp</name>
    <dbReference type="NCBI Taxonomy" id="1748965"/>
    <lineage>
        <taxon>Bacteria</taxon>
        <taxon>Pseudomonadati</taxon>
        <taxon>Thermodesulfobacteriota</taxon>
        <taxon>Desulfobacteria</taxon>
        <taxon>Desulfatiglandales</taxon>
        <taxon>Desulfatiglandaceae</taxon>
        <taxon>Desulfatiglans</taxon>
        <taxon>environmental samples</taxon>
    </lineage>
</organism>
<protein>
    <recommendedName>
        <fullName evidence="8">ABC transmembrane type-1 domain-containing protein</fullName>
    </recommendedName>
</protein>
<feature type="transmembrane region" description="Helical" evidence="7">
    <location>
        <begin position="156"/>
        <end position="180"/>
    </location>
</feature>
<keyword evidence="3" id="KW-1003">Cell membrane</keyword>
<keyword evidence="5 7" id="KW-1133">Transmembrane helix</keyword>
<reference evidence="9" key="1">
    <citation type="submission" date="2018-07" db="EMBL/GenBank/DDBJ databases">
        <authorList>
            <consortium name="Genoscope - CEA"/>
            <person name="William W."/>
        </authorList>
    </citation>
    <scope>NUCLEOTIDE SEQUENCE</scope>
    <source>
        <strain evidence="9">IK1</strain>
    </source>
</reference>
<dbReference type="Pfam" id="PF00528">
    <property type="entry name" value="BPD_transp_1"/>
    <property type="match status" value="1"/>
</dbReference>
<comment type="similarity">
    <text evidence="7">Belongs to the binding-protein-dependent transport system permease family.</text>
</comment>
<dbReference type="AlphaFoldDB" id="A0A653ACU6"/>
<dbReference type="SUPFAM" id="SSF161098">
    <property type="entry name" value="MetI-like"/>
    <property type="match status" value="1"/>
</dbReference>
<feature type="transmembrane region" description="Helical" evidence="7">
    <location>
        <begin position="201"/>
        <end position="222"/>
    </location>
</feature>
<dbReference type="PANTHER" id="PTHR30183:SF3">
    <property type="entry name" value="MOLYBDENUM TRANSPORT SYSTEM PERMEASE PROTEIN MODB"/>
    <property type="match status" value="1"/>
</dbReference>
<evidence type="ECO:0000256" key="6">
    <source>
        <dbReference type="ARBA" id="ARBA00023136"/>
    </source>
</evidence>
<dbReference type="PANTHER" id="PTHR30183">
    <property type="entry name" value="MOLYBDENUM TRANSPORT SYSTEM PERMEASE PROTEIN MODB"/>
    <property type="match status" value="1"/>
</dbReference>
<evidence type="ECO:0000256" key="4">
    <source>
        <dbReference type="ARBA" id="ARBA00022692"/>
    </source>
</evidence>
<evidence type="ECO:0000256" key="5">
    <source>
        <dbReference type="ARBA" id="ARBA00022989"/>
    </source>
</evidence>
<proteinExistence type="inferred from homology"/>
<dbReference type="GO" id="GO:0055085">
    <property type="term" value="P:transmembrane transport"/>
    <property type="evidence" value="ECO:0007669"/>
    <property type="project" value="InterPro"/>
</dbReference>
<feature type="transmembrane region" description="Helical" evidence="7">
    <location>
        <begin position="277"/>
        <end position="296"/>
    </location>
</feature>